<reference evidence="1 2" key="1">
    <citation type="submission" date="2016-08" db="EMBL/GenBank/DDBJ databases">
        <title>Genomes of anaerobic fungi encode conserved fungal cellulosomes for biomass hydrolysis.</title>
        <authorList>
            <consortium name="DOE Joint Genome Institute"/>
            <person name="Haitjema C.H."/>
            <person name="Gilmore S.P."/>
            <person name="Henske J.K."/>
            <person name="Solomon K.V."/>
            <person name="De Groot R."/>
            <person name="Kuo A."/>
            <person name="Mondo S.J."/>
            <person name="Salamov A.A."/>
            <person name="Labutti K."/>
            <person name="Zhao Z."/>
            <person name="Chiniquy J."/>
            <person name="Barry K."/>
            <person name="Brewer H.M."/>
            <person name="Purvine S.O."/>
            <person name="Wright A.T."/>
            <person name="Boxma B."/>
            <person name="Van Alen T."/>
            <person name="Hackstein J.H."/>
            <person name="Baker S.E."/>
            <person name="Grigoriev I.V."/>
            <person name="O'Malley M.A."/>
        </authorList>
    </citation>
    <scope>NUCLEOTIDE SEQUENCE [LARGE SCALE GENOMIC DNA]</scope>
    <source>
        <strain evidence="2">finn</strain>
    </source>
</reference>
<evidence type="ECO:0000313" key="1">
    <source>
        <dbReference type="EMBL" id="ORX54895.1"/>
    </source>
</evidence>
<dbReference type="EMBL" id="MCFH01000010">
    <property type="protein sequence ID" value="ORX54895.1"/>
    <property type="molecule type" value="Genomic_DNA"/>
</dbReference>
<comment type="caution">
    <text evidence="1">The sequence shown here is derived from an EMBL/GenBank/DDBJ whole genome shotgun (WGS) entry which is preliminary data.</text>
</comment>
<feature type="non-terminal residue" evidence="1">
    <location>
        <position position="1"/>
    </location>
</feature>
<name>A0A1Y1VFK8_9FUNG</name>
<protein>
    <submittedName>
        <fullName evidence="1">Uncharacterized protein</fullName>
    </submittedName>
</protein>
<proteinExistence type="predicted"/>
<dbReference type="OrthoDB" id="2797145at2759"/>
<accession>A0A1Y1VFK8</accession>
<gene>
    <name evidence="1" type="ORF">BCR36DRAFT_282115</name>
</gene>
<dbReference type="Proteomes" id="UP000193719">
    <property type="component" value="Unassembled WGS sequence"/>
</dbReference>
<evidence type="ECO:0000313" key="2">
    <source>
        <dbReference type="Proteomes" id="UP000193719"/>
    </source>
</evidence>
<dbReference type="AlphaFoldDB" id="A0A1Y1VFK8"/>
<organism evidence="1 2">
    <name type="scientific">Piromyces finnis</name>
    <dbReference type="NCBI Taxonomy" id="1754191"/>
    <lineage>
        <taxon>Eukaryota</taxon>
        <taxon>Fungi</taxon>
        <taxon>Fungi incertae sedis</taxon>
        <taxon>Chytridiomycota</taxon>
        <taxon>Chytridiomycota incertae sedis</taxon>
        <taxon>Neocallimastigomycetes</taxon>
        <taxon>Neocallimastigales</taxon>
        <taxon>Neocallimastigaceae</taxon>
        <taxon>Piromyces</taxon>
    </lineage>
</organism>
<keyword evidence="2" id="KW-1185">Reference proteome</keyword>
<sequence length="49" mass="5178">ILSAYKSSAVSAILNCKDSSLNLRFSVGMLPSKKILIPSLTLNGKVTTP</sequence>
<reference evidence="1 2" key="2">
    <citation type="submission" date="2016-08" db="EMBL/GenBank/DDBJ databases">
        <title>Pervasive Adenine N6-methylation of Active Genes in Fungi.</title>
        <authorList>
            <consortium name="DOE Joint Genome Institute"/>
            <person name="Mondo S.J."/>
            <person name="Dannebaum R.O."/>
            <person name="Kuo R.C."/>
            <person name="Labutti K."/>
            <person name="Haridas S."/>
            <person name="Kuo A."/>
            <person name="Salamov A."/>
            <person name="Ahrendt S.R."/>
            <person name="Lipzen A."/>
            <person name="Sullivan W."/>
            <person name="Andreopoulos W.B."/>
            <person name="Clum A."/>
            <person name="Lindquist E."/>
            <person name="Daum C."/>
            <person name="Ramamoorthy G.K."/>
            <person name="Gryganskyi A."/>
            <person name="Culley D."/>
            <person name="Magnuson J.K."/>
            <person name="James T.Y."/>
            <person name="O'Malley M.A."/>
            <person name="Stajich J.E."/>
            <person name="Spatafora J.W."/>
            <person name="Visel A."/>
            <person name="Grigoriev I.V."/>
        </authorList>
    </citation>
    <scope>NUCLEOTIDE SEQUENCE [LARGE SCALE GENOMIC DNA]</scope>
    <source>
        <strain evidence="2">finn</strain>
    </source>
</reference>